<gene>
    <name evidence="2" type="ORF">HAX54_017130</name>
</gene>
<evidence type="ECO:0000256" key="1">
    <source>
        <dbReference type="SAM" id="MobiDB-lite"/>
    </source>
</evidence>
<keyword evidence="3" id="KW-1185">Reference proteome</keyword>
<accession>A0ABS8S2C5</accession>
<feature type="non-terminal residue" evidence="2">
    <location>
        <position position="55"/>
    </location>
</feature>
<dbReference type="Proteomes" id="UP000823775">
    <property type="component" value="Unassembled WGS sequence"/>
</dbReference>
<evidence type="ECO:0000313" key="2">
    <source>
        <dbReference type="EMBL" id="MCD7452501.1"/>
    </source>
</evidence>
<comment type="caution">
    <text evidence="2">The sequence shown here is derived from an EMBL/GenBank/DDBJ whole genome shotgun (WGS) entry which is preliminary data.</text>
</comment>
<evidence type="ECO:0000313" key="3">
    <source>
        <dbReference type="Proteomes" id="UP000823775"/>
    </source>
</evidence>
<organism evidence="2 3">
    <name type="scientific">Datura stramonium</name>
    <name type="common">Jimsonweed</name>
    <name type="synonym">Common thornapple</name>
    <dbReference type="NCBI Taxonomy" id="4076"/>
    <lineage>
        <taxon>Eukaryota</taxon>
        <taxon>Viridiplantae</taxon>
        <taxon>Streptophyta</taxon>
        <taxon>Embryophyta</taxon>
        <taxon>Tracheophyta</taxon>
        <taxon>Spermatophyta</taxon>
        <taxon>Magnoliopsida</taxon>
        <taxon>eudicotyledons</taxon>
        <taxon>Gunneridae</taxon>
        <taxon>Pentapetalae</taxon>
        <taxon>asterids</taxon>
        <taxon>lamiids</taxon>
        <taxon>Solanales</taxon>
        <taxon>Solanaceae</taxon>
        <taxon>Solanoideae</taxon>
        <taxon>Datureae</taxon>
        <taxon>Datura</taxon>
    </lineage>
</organism>
<proteinExistence type="predicted"/>
<protein>
    <submittedName>
        <fullName evidence="2">Uncharacterized protein</fullName>
    </submittedName>
</protein>
<feature type="region of interest" description="Disordered" evidence="1">
    <location>
        <begin position="14"/>
        <end position="34"/>
    </location>
</feature>
<reference evidence="2 3" key="1">
    <citation type="journal article" date="2021" name="BMC Genomics">
        <title>Datura genome reveals duplications of psychoactive alkaloid biosynthetic genes and high mutation rate following tissue culture.</title>
        <authorList>
            <person name="Rajewski A."/>
            <person name="Carter-House D."/>
            <person name="Stajich J."/>
            <person name="Litt A."/>
        </authorList>
    </citation>
    <scope>NUCLEOTIDE SEQUENCE [LARGE SCALE GENOMIC DNA]</scope>
    <source>
        <strain evidence="2">AR-01</strain>
    </source>
</reference>
<name>A0ABS8S2C5_DATST</name>
<dbReference type="EMBL" id="JACEIK010000212">
    <property type="protein sequence ID" value="MCD7452501.1"/>
    <property type="molecule type" value="Genomic_DNA"/>
</dbReference>
<sequence>MFALGVGSLATAGNSLASIPAPTSDVSGHTYPVARDGKNHAQELRYKAYDSYRYL</sequence>